<comment type="caution">
    <text evidence="3">The sequence shown here is derived from an EMBL/GenBank/DDBJ whole genome shotgun (WGS) entry which is preliminary data.</text>
</comment>
<feature type="region of interest" description="Disordered" evidence="1">
    <location>
        <begin position="25"/>
        <end position="54"/>
    </location>
</feature>
<organism evidence="3 4">
    <name type="scientific">Paenibacillus aurantiacus</name>
    <dbReference type="NCBI Taxonomy" id="1936118"/>
    <lineage>
        <taxon>Bacteria</taxon>
        <taxon>Bacillati</taxon>
        <taxon>Bacillota</taxon>
        <taxon>Bacilli</taxon>
        <taxon>Bacillales</taxon>
        <taxon>Paenibacillaceae</taxon>
        <taxon>Paenibacillus</taxon>
    </lineage>
</organism>
<evidence type="ECO:0008006" key="5">
    <source>
        <dbReference type="Google" id="ProtNLM"/>
    </source>
</evidence>
<evidence type="ECO:0000313" key="3">
    <source>
        <dbReference type="EMBL" id="MFB9325803.1"/>
    </source>
</evidence>
<dbReference type="Proteomes" id="UP001589747">
    <property type="component" value="Unassembled WGS sequence"/>
</dbReference>
<dbReference type="SUPFAM" id="SSF69318">
    <property type="entry name" value="Integrin alpha N-terminal domain"/>
    <property type="match status" value="1"/>
</dbReference>
<dbReference type="EMBL" id="JBHMDO010000015">
    <property type="protein sequence ID" value="MFB9325803.1"/>
    <property type="molecule type" value="Genomic_DNA"/>
</dbReference>
<reference evidence="3 4" key="1">
    <citation type="submission" date="2024-09" db="EMBL/GenBank/DDBJ databases">
        <authorList>
            <person name="Sun Q."/>
            <person name="Mori K."/>
        </authorList>
    </citation>
    <scope>NUCLEOTIDE SEQUENCE [LARGE SCALE GENOMIC DNA]</scope>
    <source>
        <strain evidence="3 4">TISTR 2452</strain>
    </source>
</reference>
<keyword evidence="4" id="KW-1185">Reference proteome</keyword>
<feature type="chain" id="PRO_5047419730" description="VCBS repeat-containing protein" evidence="2">
    <location>
        <begin position="25"/>
        <end position="246"/>
    </location>
</feature>
<evidence type="ECO:0000256" key="1">
    <source>
        <dbReference type="SAM" id="MobiDB-lite"/>
    </source>
</evidence>
<proteinExistence type="predicted"/>
<keyword evidence="2" id="KW-0732">Signal</keyword>
<gene>
    <name evidence="3" type="ORF">ACFFSY_07670</name>
</gene>
<name>A0ABV5KNJ1_9BACL</name>
<sequence length="246" mass="26629">MKLKIKNALAVVGTIALLSGCAAGGSANATKEETGPTGGASSSAESAGGVSSETAGMVDARLQEPVTLAEGVSERNPFGTRVTIRLMMTRGNESNDPEPGPFQGEFRQGICELVAWDADGKELARLDAGESFDGGGRMIFRKADPFELALADYNGDGWDDFSLGQWGGSNGNIYSLFTLERDGFGVLERNIHSAERAYSIQYPMEGDRAFRNTYYDQEAGAYMDIVRRWTGDRFVREEPVRTATIR</sequence>
<evidence type="ECO:0000256" key="2">
    <source>
        <dbReference type="SAM" id="SignalP"/>
    </source>
</evidence>
<feature type="signal peptide" evidence="2">
    <location>
        <begin position="1"/>
        <end position="24"/>
    </location>
</feature>
<dbReference type="RefSeq" id="WP_377492343.1">
    <property type="nucleotide sequence ID" value="NZ_JBHMDO010000015.1"/>
</dbReference>
<dbReference type="PROSITE" id="PS51257">
    <property type="entry name" value="PROKAR_LIPOPROTEIN"/>
    <property type="match status" value="1"/>
</dbReference>
<dbReference type="InterPro" id="IPR028994">
    <property type="entry name" value="Integrin_alpha_N"/>
</dbReference>
<evidence type="ECO:0000313" key="4">
    <source>
        <dbReference type="Proteomes" id="UP001589747"/>
    </source>
</evidence>
<feature type="compositionally biased region" description="Low complexity" evidence="1">
    <location>
        <begin position="39"/>
        <end position="54"/>
    </location>
</feature>
<protein>
    <recommendedName>
        <fullName evidence="5">VCBS repeat-containing protein</fullName>
    </recommendedName>
</protein>
<accession>A0ABV5KNJ1</accession>